<comment type="similarity">
    <text evidence="1 4">Belongs to the glycosyl hydrolase 32 family.</text>
</comment>
<evidence type="ECO:0000256" key="3">
    <source>
        <dbReference type="ARBA" id="ARBA00023295"/>
    </source>
</evidence>
<proteinExistence type="inferred from homology"/>
<dbReference type="InterPro" id="IPR013189">
    <property type="entry name" value="Glyco_hydro_32_C"/>
</dbReference>
<dbReference type="PANTHER" id="PTHR31953">
    <property type="entry name" value="BETA-FRUCTOFURANOSIDASE, INSOLUBLE ISOENZYME CWINV1-RELATED"/>
    <property type="match status" value="1"/>
</dbReference>
<feature type="domain" description="Glycosyl hydrolase family 32 C-terminal" evidence="7">
    <location>
        <begin position="364"/>
        <end position="557"/>
    </location>
</feature>
<dbReference type="SUPFAM" id="SSF49899">
    <property type="entry name" value="Concanavalin A-like lectins/glucanases"/>
    <property type="match status" value="1"/>
</dbReference>
<evidence type="ECO:0000259" key="7">
    <source>
        <dbReference type="Pfam" id="PF08244"/>
    </source>
</evidence>
<sequence length="568" mass="63783">MAMASASPGRPFSHLFLCSVLIFLSAGSSARSSYDPRQPYRTGYHFQPPKNWMNGALVYKGIYHLFYQWNPNGSVWGNIVWAHSTSADLVNWIPHKPAIYPTQQSDINGCWSGSATILRDGDPAILYTGIDPENKQVQNLATPKNLSDPYLVEWVKSPNNPVMAPTRQNRINASSFRDPTTAWRGRDGLYRAIIGSKRDRLGLAILFKSVDFVHWVEAREPLHSVPGNGMWECPDFYPVRKRGSRGVDTSTVGPRVKHVLKLSLDETRHDTYTIGRYDTWSDRYVPDKGSVESDAGFRYDYGKFYASKTFYDSLKRRRVLWGWINESSSTADDIKKGWSGIQAVPRSVWLDKSGKQLIQWPIAEIESLRTGHVESSSKLLKPGSLLPISNITATQADVEVSFRVRQLEKAEELDPRWSSPQLICSRNGASPQGGLGPFGLLVLASDDLEEYTAVFFRVFKARSKYVVLMCSDQSRSSLDKENDKTTYGAFLDVDPRHEELSLRSLIDHSIVESFGGKGKVCITSRVYPTKAVGGKAKVYAFNNGEQSVEVSKLSAWSMERAQINLFKP</sequence>
<reference evidence="8" key="1">
    <citation type="submission" date="2021-01" db="UniProtKB">
        <authorList>
            <consortium name="EnsemblPlants"/>
        </authorList>
    </citation>
    <scope>IDENTIFICATION</scope>
</reference>
<evidence type="ECO:0000256" key="1">
    <source>
        <dbReference type="ARBA" id="ARBA00009902"/>
    </source>
</evidence>
<keyword evidence="9" id="KW-1185">Reference proteome</keyword>
<keyword evidence="5" id="KW-0732">Signal</keyword>
<evidence type="ECO:0000259" key="6">
    <source>
        <dbReference type="Pfam" id="PF00251"/>
    </source>
</evidence>
<dbReference type="GO" id="GO:0004553">
    <property type="term" value="F:hydrolase activity, hydrolyzing O-glycosyl compounds"/>
    <property type="evidence" value="ECO:0007669"/>
    <property type="project" value="InterPro"/>
</dbReference>
<dbReference type="SMART" id="SM00640">
    <property type="entry name" value="Glyco_32"/>
    <property type="match status" value="1"/>
</dbReference>
<dbReference type="CDD" id="cd18624">
    <property type="entry name" value="GH32_Fruct1-like"/>
    <property type="match status" value="1"/>
</dbReference>
<evidence type="ECO:0000313" key="8">
    <source>
        <dbReference type="EnsemblPlants" id="Kaladp0048s0502.1.v1.1"/>
    </source>
</evidence>
<dbReference type="InterPro" id="IPR001362">
    <property type="entry name" value="Glyco_hydro_32"/>
</dbReference>
<dbReference type="InterPro" id="IPR050551">
    <property type="entry name" value="Fructan_Metab_Enzymes"/>
</dbReference>
<evidence type="ECO:0000256" key="5">
    <source>
        <dbReference type="SAM" id="SignalP"/>
    </source>
</evidence>
<feature type="signal peptide" evidence="5">
    <location>
        <begin position="1"/>
        <end position="30"/>
    </location>
</feature>
<organism evidence="8 9">
    <name type="scientific">Kalanchoe fedtschenkoi</name>
    <name type="common">Lavender scallops</name>
    <name type="synonym">South American air plant</name>
    <dbReference type="NCBI Taxonomy" id="63787"/>
    <lineage>
        <taxon>Eukaryota</taxon>
        <taxon>Viridiplantae</taxon>
        <taxon>Streptophyta</taxon>
        <taxon>Embryophyta</taxon>
        <taxon>Tracheophyta</taxon>
        <taxon>Spermatophyta</taxon>
        <taxon>Magnoliopsida</taxon>
        <taxon>eudicotyledons</taxon>
        <taxon>Gunneridae</taxon>
        <taxon>Pentapetalae</taxon>
        <taxon>Saxifragales</taxon>
        <taxon>Crassulaceae</taxon>
        <taxon>Kalanchoe</taxon>
    </lineage>
</organism>
<dbReference type="Pfam" id="PF08244">
    <property type="entry name" value="Glyco_hydro_32C"/>
    <property type="match status" value="1"/>
</dbReference>
<name>A0A7N0ZYB8_KALFE</name>
<feature type="domain" description="Glycosyl hydrolase family 32 N-terminal" evidence="6">
    <location>
        <begin position="45"/>
        <end position="361"/>
    </location>
</feature>
<dbReference type="InterPro" id="IPR013148">
    <property type="entry name" value="Glyco_hydro_32_N"/>
</dbReference>
<keyword evidence="3 4" id="KW-0326">Glycosidase</keyword>
<keyword evidence="2 4" id="KW-0378">Hydrolase</keyword>
<dbReference type="Gene3D" id="2.115.10.20">
    <property type="entry name" value="Glycosyl hydrolase domain, family 43"/>
    <property type="match status" value="1"/>
</dbReference>
<dbReference type="OMA" id="AIGKNSH"/>
<dbReference type="FunFam" id="2.115.10.20:FF:000001">
    <property type="entry name" value="Beta-fructofuranosidase, insoluble isoenzyme CWINV1"/>
    <property type="match status" value="1"/>
</dbReference>
<accession>A0A7N0ZYB8</accession>
<dbReference type="InterPro" id="IPR023296">
    <property type="entry name" value="Glyco_hydro_beta-prop_sf"/>
</dbReference>
<dbReference type="Proteomes" id="UP000594263">
    <property type="component" value="Unplaced"/>
</dbReference>
<protein>
    <recommendedName>
        <fullName evidence="10">Beta-fructofuranosidase</fullName>
    </recommendedName>
</protein>
<dbReference type="GO" id="GO:0005975">
    <property type="term" value="P:carbohydrate metabolic process"/>
    <property type="evidence" value="ECO:0007669"/>
    <property type="project" value="InterPro"/>
</dbReference>
<dbReference type="InterPro" id="IPR013320">
    <property type="entry name" value="ConA-like_dom_sf"/>
</dbReference>
<evidence type="ECO:0000256" key="2">
    <source>
        <dbReference type="ARBA" id="ARBA00022801"/>
    </source>
</evidence>
<dbReference type="Gramene" id="Kaladp0048s0502.1.v1.1">
    <property type="protein sequence ID" value="Kaladp0048s0502.1.v1.1"/>
    <property type="gene ID" value="Kaladp0048s0502.v1.1"/>
</dbReference>
<evidence type="ECO:0000256" key="4">
    <source>
        <dbReference type="RuleBase" id="RU362110"/>
    </source>
</evidence>
<dbReference type="Pfam" id="PF00251">
    <property type="entry name" value="Glyco_hydro_32N"/>
    <property type="match status" value="1"/>
</dbReference>
<dbReference type="SUPFAM" id="SSF75005">
    <property type="entry name" value="Arabinanase/levansucrase/invertase"/>
    <property type="match status" value="1"/>
</dbReference>
<dbReference type="FunFam" id="2.60.120.560:FF:000002">
    <property type="entry name" value="Beta-fructofuranosidase, insoluble isoenzyme CWINV1"/>
    <property type="match status" value="1"/>
</dbReference>
<feature type="chain" id="PRO_5029810160" description="Beta-fructofuranosidase" evidence="5">
    <location>
        <begin position="31"/>
        <end position="568"/>
    </location>
</feature>
<dbReference type="EnsemblPlants" id="Kaladp0048s0502.1.v1.1">
    <property type="protein sequence ID" value="Kaladp0048s0502.1.v1.1"/>
    <property type="gene ID" value="Kaladp0048s0502.v1.1"/>
</dbReference>
<dbReference type="AlphaFoldDB" id="A0A7N0ZYB8"/>
<evidence type="ECO:0008006" key="10">
    <source>
        <dbReference type="Google" id="ProtNLM"/>
    </source>
</evidence>
<dbReference type="Gene3D" id="2.60.120.560">
    <property type="entry name" value="Exo-inulinase, domain 1"/>
    <property type="match status" value="1"/>
</dbReference>
<evidence type="ECO:0000313" key="9">
    <source>
        <dbReference type="Proteomes" id="UP000594263"/>
    </source>
</evidence>